<dbReference type="InterPro" id="IPR013083">
    <property type="entry name" value="Znf_RING/FYVE/PHD"/>
</dbReference>
<dbReference type="InterPro" id="IPR001841">
    <property type="entry name" value="Znf_RING"/>
</dbReference>
<evidence type="ECO:0000256" key="1">
    <source>
        <dbReference type="ARBA" id="ARBA00022723"/>
    </source>
</evidence>
<dbReference type="PROSITE" id="PS50089">
    <property type="entry name" value="ZF_RING_2"/>
    <property type="match status" value="1"/>
</dbReference>
<dbReference type="AlphaFoldDB" id="A0A060SY29"/>
<dbReference type="SMART" id="SM00184">
    <property type="entry name" value="RING"/>
    <property type="match status" value="1"/>
</dbReference>
<dbReference type="Pfam" id="PF02176">
    <property type="entry name" value="zf-TRAF"/>
    <property type="match status" value="1"/>
</dbReference>
<dbReference type="Pfam" id="PF13445">
    <property type="entry name" value="zf-RING_UBOX"/>
    <property type="match status" value="1"/>
</dbReference>
<keyword evidence="1 4" id="KW-0479">Metal-binding</keyword>
<dbReference type="PROSITE" id="PS50145">
    <property type="entry name" value="ZF_TRAF"/>
    <property type="match status" value="1"/>
</dbReference>
<keyword evidence="3 4" id="KW-0862">Zinc</keyword>
<evidence type="ECO:0000259" key="6">
    <source>
        <dbReference type="PROSITE" id="PS50089"/>
    </source>
</evidence>
<dbReference type="InterPro" id="IPR001293">
    <property type="entry name" value="Znf_TRAF"/>
</dbReference>
<evidence type="ECO:0000256" key="4">
    <source>
        <dbReference type="PROSITE-ProRule" id="PRU00207"/>
    </source>
</evidence>
<feature type="zinc finger region" description="TRAF-type" evidence="4">
    <location>
        <begin position="296"/>
        <end position="342"/>
    </location>
</feature>
<evidence type="ECO:0000259" key="7">
    <source>
        <dbReference type="PROSITE" id="PS50145"/>
    </source>
</evidence>
<evidence type="ECO:0000313" key="8">
    <source>
        <dbReference type="EMBL" id="CDP33618.1"/>
    </source>
</evidence>
<feature type="region of interest" description="Disordered" evidence="5">
    <location>
        <begin position="237"/>
        <end position="263"/>
    </location>
</feature>
<dbReference type="Gene3D" id="3.30.40.10">
    <property type="entry name" value="Zinc/RING finger domain, C3HC4 (zinc finger)"/>
    <property type="match status" value="2"/>
</dbReference>
<accession>A0A060SY29</accession>
<evidence type="ECO:0000256" key="5">
    <source>
        <dbReference type="SAM" id="MobiDB-lite"/>
    </source>
</evidence>
<keyword evidence="2 4" id="KW-0863">Zinc-finger</keyword>
<dbReference type="InterPro" id="IPR027370">
    <property type="entry name" value="Znf-RING_euk"/>
</dbReference>
<proteinExistence type="predicted"/>
<sequence length="512" mass="57890">MPRVAALPAAAVICVSGVQRLVQGSSQLVPFSMSDDGHDSLGELEQQIQANLYSLEEQQGPRVDRNRRKRRHSSIARVVKVPEPVEHVDIKSLEYADSALMDQLLCPICQSVFTEPYSTQCGHTFCKQCIESTIAAGDGAGKFRCPVDRTVLQTTSPDVAPAAYLITSLINDLPVKCPFRSRGCEFEGKRWDIYSHVQDSCEYVHVECGGHTDNGICTKPVERRHWLWRDRIRSDINDNDDDNYGDDGNYDNDNYDNDNGYDDGNDDGVQGELECLHVAAPCPQCQKSMPRYKVQAHIDSECDQVMRKCSGCSRKVPQPDLEKHEQVCPEVVIPCAASQFGCPWSGKRMDFHNNHALACHMVALAPMLARQDTRMKMLEDENRSLRYHVERLMTQTAGGVVADKDLSISKDNNAPSTFSDSDLLHMFMECERLRRDVDRLATTLGELEVKQGMMFMRENCRNAEELTALRAGFNSLRHQLHFLLTERRQVHIRPDQGPSRNLSELFRQDVKL</sequence>
<organism evidence="8">
    <name type="scientific">Blastobotrys adeninivorans</name>
    <name type="common">Yeast</name>
    <name type="synonym">Arxula adeninivorans</name>
    <dbReference type="NCBI Taxonomy" id="409370"/>
    <lineage>
        <taxon>Eukaryota</taxon>
        <taxon>Fungi</taxon>
        <taxon>Dikarya</taxon>
        <taxon>Ascomycota</taxon>
        <taxon>Saccharomycotina</taxon>
        <taxon>Dipodascomycetes</taxon>
        <taxon>Dipodascales</taxon>
        <taxon>Trichomonascaceae</taxon>
        <taxon>Blastobotrys</taxon>
    </lineage>
</organism>
<dbReference type="PROSITE" id="PS00518">
    <property type="entry name" value="ZF_RING_1"/>
    <property type="match status" value="1"/>
</dbReference>
<protein>
    <submittedName>
        <fullName evidence="8">ARAD1A13420p</fullName>
    </submittedName>
</protein>
<dbReference type="PANTHER" id="PTHR10131:SF94">
    <property type="entry name" value="TNF RECEPTOR-ASSOCIATED FACTOR 4"/>
    <property type="match status" value="1"/>
</dbReference>
<dbReference type="GO" id="GO:0008270">
    <property type="term" value="F:zinc ion binding"/>
    <property type="evidence" value="ECO:0007669"/>
    <property type="project" value="UniProtKB-KW"/>
</dbReference>
<feature type="domain" description="TRAF-type" evidence="7">
    <location>
        <begin position="296"/>
        <end position="342"/>
    </location>
</feature>
<gene>
    <name evidence="8" type="ORF">GNLVRS02_ARAD1A13420g</name>
</gene>
<dbReference type="PhylomeDB" id="A0A060SY29"/>
<dbReference type="PANTHER" id="PTHR10131">
    <property type="entry name" value="TNF RECEPTOR ASSOCIATED FACTOR"/>
    <property type="match status" value="1"/>
</dbReference>
<reference evidence="8" key="1">
    <citation type="submission" date="2014-02" db="EMBL/GenBank/DDBJ databases">
        <authorList>
            <person name="Genoscope - CEA"/>
        </authorList>
    </citation>
    <scope>NUCLEOTIDE SEQUENCE</scope>
    <source>
        <strain evidence="8">LS3</strain>
    </source>
</reference>
<dbReference type="SUPFAM" id="SSF57850">
    <property type="entry name" value="RING/U-box"/>
    <property type="match status" value="1"/>
</dbReference>
<evidence type="ECO:0000256" key="3">
    <source>
        <dbReference type="ARBA" id="ARBA00022833"/>
    </source>
</evidence>
<dbReference type="InterPro" id="IPR017907">
    <property type="entry name" value="Znf_RING_CS"/>
</dbReference>
<feature type="domain" description="RING-type" evidence="6">
    <location>
        <begin position="106"/>
        <end position="149"/>
    </location>
</feature>
<name>A0A060SY29_BLAAD</name>
<dbReference type="EMBL" id="HG937691">
    <property type="protein sequence ID" value="CDP33618.1"/>
    <property type="molecule type" value="Genomic_DNA"/>
</dbReference>
<dbReference type="SUPFAM" id="SSF49599">
    <property type="entry name" value="TRAF domain-like"/>
    <property type="match status" value="1"/>
</dbReference>
<reference evidence="8" key="2">
    <citation type="submission" date="2014-06" db="EMBL/GenBank/DDBJ databases">
        <title>The complete genome of Blastobotrys (Arxula) adeninivorans LS3 - a yeast of biotechnological interest.</title>
        <authorList>
            <person name="Kunze G."/>
            <person name="Gaillardin C."/>
            <person name="Czernicka M."/>
            <person name="Durrens P."/>
            <person name="Martin T."/>
            <person name="Boer E."/>
            <person name="Gabaldon T."/>
            <person name="Cruz J."/>
            <person name="Talla E."/>
            <person name="Marck C."/>
            <person name="Goffeau A."/>
            <person name="Barbe V."/>
            <person name="Baret P."/>
            <person name="Baronian K."/>
            <person name="Beier S."/>
            <person name="Bleykasten C."/>
            <person name="Bode R."/>
            <person name="Casaregola S."/>
            <person name="Despons L."/>
            <person name="Fairhead C."/>
            <person name="Giersberg M."/>
            <person name="Gierski P."/>
            <person name="Hahnel U."/>
            <person name="Hartmann A."/>
            <person name="Jankowska D."/>
            <person name="Jubin C."/>
            <person name="Jung P."/>
            <person name="Lafontaine I."/>
            <person name="Leh-Louis V."/>
            <person name="Lemaire M."/>
            <person name="Marcet-Houben M."/>
            <person name="Mascher M."/>
            <person name="Morel G."/>
            <person name="Richard G.-F."/>
            <person name="Riechen J."/>
            <person name="Sacerdot C."/>
            <person name="Sarkar A."/>
            <person name="Savel G."/>
            <person name="Schacherer J."/>
            <person name="Sherman D."/>
            <person name="Straub M.-L."/>
            <person name="Stein N."/>
            <person name="Thierry A."/>
            <person name="Trautwein-Schult A."/>
            <person name="Westhof E."/>
            <person name="Worch S."/>
            <person name="Dujon B."/>
            <person name="Souciet J.-L."/>
            <person name="Wincker P."/>
            <person name="Scholz U."/>
            <person name="Neuveglise N."/>
        </authorList>
    </citation>
    <scope>NUCLEOTIDE SEQUENCE</scope>
    <source>
        <strain evidence="8">LS3</strain>
    </source>
</reference>
<evidence type="ECO:0000256" key="2">
    <source>
        <dbReference type="ARBA" id="ARBA00022771"/>
    </source>
</evidence>